<dbReference type="SUPFAM" id="SSF51261">
    <property type="entry name" value="Duplicated hybrid motif"/>
    <property type="match status" value="1"/>
</dbReference>
<dbReference type="Gene3D" id="2.70.70.10">
    <property type="entry name" value="Glucose Permease (Domain IIA)"/>
    <property type="match status" value="1"/>
</dbReference>
<evidence type="ECO:0000313" key="4">
    <source>
        <dbReference type="EMBL" id="SDB34956.1"/>
    </source>
</evidence>
<dbReference type="FunFam" id="2.70.70.10:FF:000003">
    <property type="entry name" value="Murein hydrolase activator EnvC"/>
    <property type="match status" value="1"/>
</dbReference>
<dbReference type="CDD" id="cd12797">
    <property type="entry name" value="M23_peptidase"/>
    <property type="match status" value="1"/>
</dbReference>
<organism evidence="4 5">
    <name type="scientific">Pseudidiomarina indica</name>
    <dbReference type="NCBI Taxonomy" id="1159017"/>
    <lineage>
        <taxon>Bacteria</taxon>
        <taxon>Pseudomonadati</taxon>
        <taxon>Pseudomonadota</taxon>
        <taxon>Gammaproteobacteria</taxon>
        <taxon>Alteromonadales</taxon>
        <taxon>Idiomarinaceae</taxon>
        <taxon>Pseudidiomarina</taxon>
    </lineage>
</organism>
<feature type="domain" description="M23ase beta-sheet core" evidence="3">
    <location>
        <begin position="279"/>
        <end position="372"/>
    </location>
</feature>
<dbReference type="STRING" id="1159017.SAMN02927930_01353"/>
<gene>
    <name evidence="4" type="ORF">SAMN02927930_01353</name>
</gene>
<feature type="coiled-coil region" evidence="1">
    <location>
        <begin position="48"/>
        <end position="117"/>
    </location>
</feature>
<dbReference type="AlphaFoldDB" id="A0A1G6CPY1"/>
<feature type="coiled-coil region" evidence="1">
    <location>
        <begin position="160"/>
        <end position="243"/>
    </location>
</feature>
<dbReference type="Pfam" id="PF01551">
    <property type="entry name" value="Peptidase_M23"/>
    <property type="match status" value="1"/>
</dbReference>
<evidence type="ECO:0000259" key="3">
    <source>
        <dbReference type="Pfam" id="PF01551"/>
    </source>
</evidence>
<dbReference type="PANTHER" id="PTHR21666:SF270">
    <property type="entry name" value="MUREIN HYDROLASE ACTIVATOR ENVC"/>
    <property type="match status" value="1"/>
</dbReference>
<evidence type="ECO:0000313" key="5">
    <source>
        <dbReference type="Proteomes" id="UP000199626"/>
    </source>
</evidence>
<dbReference type="Gene3D" id="6.10.250.3150">
    <property type="match status" value="1"/>
</dbReference>
<keyword evidence="2" id="KW-0732">Signal</keyword>
<dbReference type="InterPro" id="IPR011055">
    <property type="entry name" value="Dup_hybrid_motif"/>
</dbReference>
<dbReference type="PANTHER" id="PTHR21666">
    <property type="entry name" value="PEPTIDASE-RELATED"/>
    <property type="match status" value="1"/>
</dbReference>
<keyword evidence="1" id="KW-0175">Coiled coil</keyword>
<accession>A0A1G6CPY1</accession>
<reference evidence="5" key="1">
    <citation type="submission" date="2016-10" db="EMBL/GenBank/DDBJ databases">
        <authorList>
            <person name="Varghese N."/>
            <person name="Submissions S."/>
        </authorList>
    </citation>
    <scope>NUCLEOTIDE SEQUENCE [LARGE SCALE GENOMIC DNA]</scope>
    <source>
        <strain evidence="5">CGMCC 1.10824</strain>
    </source>
</reference>
<dbReference type="RefSeq" id="WP_092593002.1">
    <property type="nucleotide sequence ID" value="NZ_FMXN01000006.1"/>
</dbReference>
<dbReference type="OrthoDB" id="9784703at2"/>
<dbReference type="Proteomes" id="UP000199626">
    <property type="component" value="Unassembled WGS sequence"/>
</dbReference>
<dbReference type="GO" id="GO:0004222">
    <property type="term" value="F:metalloendopeptidase activity"/>
    <property type="evidence" value="ECO:0007669"/>
    <property type="project" value="TreeGrafter"/>
</dbReference>
<dbReference type="EMBL" id="FMXN01000006">
    <property type="protein sequence ID" value="SDB34956.1"/>
    <property type="molecule type" value="Genomic_DNA"/>
</dbReference>
<sequence>MIRQLVICAMLVLSPLSWGQQASLEEQAATEAQLAQIAAELKKRQTAIGQRAEQLSLTERQLRQLEQQIAGVAGDLNRTRQTLADIRARMTELQTQIQSLTQQLQNQQQLLAQQIDLAYRMGQHDYLKFVLQQQEPSQFERLLGYYGYFNRARLAVLADIRETQQQLASVEAEVATQQAEFERQEQQQRQQQGVLQAQQGEQQQLIKRLQQEQSVDQRRIQELQQNQEALEQVLAAIQAALRAEPKLNGLADLKGKLQWPAKGRVERLFGQRRSGGIDWKGVMIHAAAGEPVRAIADGRVLFANWLRGYGLVIVLDHGNGYMSLYGHNQTLLPAEGEIVRANETIALVGQSGGREAPALYFEIRMKGDAVNPTQWCR</sequence>
<feature type="chain" id="PRO_5011631707" evidence="2">
    <location>
        <begin position="20"/>
        <end position="377"/>
    </location>
</feature>
<protein>
    <submittedName>
        <fullName evidence="4">Septal ring factor EnvC, activator of murein hydrolases AmiA and AmiB</fullName>
    </submittedName>
</protein>
<dbReference type="InterPro" id="IPR016047">
    <property type="entry name" value="M23ase_b-sheet_dom"/>
</dbReference>
<name>A0A1G6CPY1_9GAMM</name>
<feature type="signal peptide" evidence="2">
    <location>
        <begin position="1"/>
        <end position="19"/>
    </location>
</feature>
<dbReference type="InterPro" id="IPR050570">
    <property type="entry name" value="Cell_wall_metabolism_enzyme"/>
</dbReference>
<proteinExistence type="predicted"/>
<keyword evidence="4" id="KW-0378">Hydrolase</keyword>
<evidence type="ECO:0000256" key="1">
    <source>
        <dbReference type="SAM" id="Coils"/>
    </source>
</evidence>
<keyword evidence="5" id="KW-1185">Reference proteome</keyword>
<evidence type="ECO:0000256" key="2">
    <source>
        <dbReference type="SAM" id="SignalP"/>
    </source>
</evidence>